<evidence type="ECO:0000313" key="3">
    <source>
        <dbReference type="Proteomes" id="UP001042704"/>
    </source>
</evidence>
<evidence type="ECO:0000313" key="2">
    <source>
        <dbReference type="EMBL" id="QSZ67647.1"/>
    </source>
</evidence>
<sequence length="109" mass="12010">MKSEVLKSIKQAEEEYKSMVSTANTENKQKVADARAEAERIIEKATADAEAYKKTRLAEAGTAAAKKRADILKVGEQKAATLRANSLENLDKAVEFLVSRFKEQLHVSA</sequence>
<keyword evidence="3" id="KW-1185">Reference proteome</keyword>
<dbReference type="Gene3D" id="1.20.5.2950">
    <property type="match status" value="1"/>
</dbReference>
<feature type="coiled-coil region" evidence="1">
    <location>
        <begin position="9"/>
        <end position="55"/>
    </location>
</feature>
<dbReference type="EMBL" id="CP036172">
    <property type="protein sequence ID" value="QSZ67647.1"/>
    <property type="molecule type" value="Genomic_DNA"/>
</dbReference>
<dbReference type="RefSeq" id="WP_265580550.1">
    <property type="nucleotide sequence ID" value="NZ_CP036172.1"/>
</dbReference>
<reference evidence="2" key="1">
    <citation type="journal article" date="2001" name="Int. J. Syst. Evol. Microbiol.">
        <title>Methanofollis aquaemaris sp. nov., a methanogen isolated from an aquaculture fish pond.</title>
        <authorList>
            <person name="Lai M.C."/>
            <person name="Chen S.C."/>
        </authorList>
    </citation>
    <scope>NUCLEOTIDE SEQUENCE</scope>
    <source>
        <strain evidence="2">N2F9704</strain>
    </source>
</reference>
<organism evidence="2 3">
    <name type="scientific">Methanofollis aquaemaris</name>
    <dbReference type="NCBI Taxonomy" id="126734"/>
    <lineage>
        <taxon>Archaea</taxon>
        <taxon>Methanobacteriati</taxon>
        <taxon>Methanobacteriota</taxon>
        <taxon>Stenosarchaea group</taxon>
        <taxon>Methanomicrobia</taxon>
        <taxon>Methanomicrobiales</taxon>
        <taxon>Methanomicrobiaceae</taxon>
        <taxon>Methanofollis</taxon>
    </lineage>
</organism>
<dbReference type="AlphaFoldDB" id="A0A8A3S5W3"/>
<name>A0A8A3S5W3_9EURY</name>
<keyword evidence="1" id="KW-0175">Coiled coil</keyword>
<dbReference type="KEGG" id="maqe:RJ40_09065"/>
<proteinExistence type="predicted"/>
<dbReference type="Proteomes" id="UP001042704">
    <property type="component" value="Chromosome"/>
</dbReference>
<dbReference type="GeneID" id="76424516"/>
<accession>A0A8A3S5W3</accession>
<protein>
    <submittedName>
        <fullName evidence="2">ATPase</fullName>
    </submittedName>
</protein>
<gene>
    <name evidence="2" type="ORF">RJ40_09065</name>
</gene>
<reference evidence="2" key="2">
    <citation type="submission" date="2019-02" db="EMBL/GenBank/DDBJ databases">
        <authorList>
            <person name="Chen S.-C."/>
            <person name="Chien H.-H."/>
            <person name="Lai M.-C."/>
        </authorList>
    </citation>
    <scope>NUCLEOTIDE SEQUENCE</scope>
    <source>
        <strain evidence="2">N2F9704</strain>
    </source>
</reference>
<evidence type="ECO:0000256" key="1">
    <source>
        <dbReference type="SAM" id="Coils"/>
    </source>
</evidence>